<evidence type="ECO:0000256" key="1">
    <source>
        <dbReference type="ARBA" id="ARBA00022679"/>
    </source>
</evidence>
<organism evidence="5 6">
    <name type="scientific">Alkalicella caledoniensis</name>
    <dbReference type="NCBI Taxonomy" id="2731377"/>
    <lineage>
        <taxon>Bacteria</taxon>
        <taxon>Bacillati</taxon>
        <taxon>Bacillota</taxon>
        <taxon>Clostridia</taxon>
        <taxon>Eubacteriales</taxon>
        <taxon>Proteinivoracaceae</taxon>
        <taxon>Alkalicella</taxon>
    </lineage>
</organism>
<dbReference type="PANTHER" id="PTHR43792">
    <property type="entry name" value="GNAT FAMILY, PUTATIVE (AFU_ORTHOLOGUE AFUA_3G00765)-RELATED-RELATED"/>
    <property type="match status" value="1"/>
</dbReference>
<keyword evidence="1 5" id="KW-0808">Transferase</keyword>
<dbReference type="KEGG" id="acae:HYG86_07970"/>
<evidence type="ECO:0000313" key="6">
    <source>
        <dbReference type="Proteomes" id="UP000516160"/>
    </source>
</evidence>
<dbReference type="RefSeq" id="WP_213168659.1">
    <property type="nucleotide sequence ID" value="NZ_CP058559.1"/>
</dbReference>
<evidence type="ECO:0000313" key="5">
    <source>
        <dbReference type="EMBL" id="QNO14727.1"/>
    </source>
</evidence>
<keyword evidence="6" id="KW-1185">Reference proteome</keyword>
<dbReference type="InterPro" id="IPR051531">
    <property type="entry name" value="N-acetyltransferase"/>
</dbReference>
<name>A0A7G9W7R5_ALKCA</name>
<dbReference type="EMBL" id="CP058559">
    <property type="protein sequence ID" value="QNO14727.1"/>
    <property type="molecule type" value="Genomic_DNA"/>
</dbReference>
<dbReference type="GO" id="GO:0005737">
    <property type="term" value="C:cytoplasm"/>
    <property type="evidence" value="ECO:0007669"/>
    <property type="project" value="TreeGrafter"/>
</dbReference>
<sequence>MKVLETERLVLRPWRECDSGDLFEYACSELVGPNAGWKPHKDEKESKAIINMFIKDQDVYAIELKSENKVIGSIGLHKRIPDETLKELEQREVGYVLNPKYWGKGYVPEAVKRVLEYGFKEIGLELIWCAHADFNKNSRRVCEKSGFNYKFTKKDVYTLLDNKEVNSLFYNISKAEYYTTVKKSHE</sequence>
<dbReference type="Gene3D" id="3.40.630.30">
    <property type="match status" value="1"/>
</dbReference>
<dbReference type="Pfam" id="PF13302">
    <property type="entry name" value="Acetyltransf_3"/>
    <property type="match status" value="1"/>
</dbReference>
<dbReference type="PANTHER" id="PTHR43792:SF8">
    <property type="entry name" value="[RIBOSOMAL PROTEIN US5]-ALANINE N-ACETYLTRANSFERASE"/>
    <property type="match status" value="1"/>
</dbReference>
<gene>
    <name evidence="5" type="ORF">HYG86_07970</name>
</gene>
<reference evidence="5 6" key="1">
    <citation type="submission" date="2020-07" db="EMBL/GenBank/DDBJ databases">
        <title>Alkalicella. sp. LB2 genome.</title>
        <authorList>
            <person name="Postec A."/>
            <person name="Quemeneur M."/>
        </authorList>
    </citation>
    <scope>NUCLEOTIDE SEQUENCE [LARGE SCALE GENOMIC DNA]</scope>
    <source>
        <strain evidence="5 6">LB2</strain>
    </source>
</reference>
<evidence type="ECO:0000259" key="4">
    <source>
        <dbReference type="PROSITE" id="PS51186"/>
    </source>
</evidence>
<dbReference type="InterPro" id="IPR000182">
    <property type="entry name" value="GNAT_dom"/>
</dbReference>
<evidence type="ECO:0000256" key="2">
    <source>
        <dbReference type="ARBA" id="ARBA00023315"/>
    </source>
</evidence>
<dbReference type="InterPro" id="IPR016181">
    <property type="entry name" value="Acyl_CoA_acyltransferase"/>
</dbReference>
<dbReference type="PROSITE" id="PS51186">
    <property type="entry name" value="GNAT"/>
    <property type="match status" value="1"/>
</dbReference>
<dbReference type="GO" id="GO:0008999">
    <property type="term" value="F:protein-N-terminal-alanine acetyltransferase activity"/>
    <property type="evidence" value="ECO:0007669"/>
    <property type="project" value="TreeGrafter"/>
</dbReference>
<keyword evidence="2" id="KW-0012">Acyltransferase</keyword>
<dbReference type="SUPFAM" id="SSF55729">
    <property type="entry name" value="Acyl-CoA N-acyltransferases (Nat)"/>
    <property type="match status" value="1"/>
</dbReference>
<evidence type="ECO:0000256" key="3">
    <source>
        <dbReference type="ARBA" id="ARBA00038502"/>
    </source>
</evidence>
<dbReference type="Proteomes" id="UP000516160">
    <property type="component" value="Chromosome"/>
</dbReference>
<feature type="domain" description="N-acetyltransferase" evidence="4">
    <location>
        <begin position="9"/>
        <end position="166"/>
    </location>
</feature>
<comment type="similarity">
    <text evidence="3">Belongs to the acetyltransferase family. RimJ subfamily.</text>
</comment>
<proteinExistence type="inferred from homology"/>
<protein>
    <submittedName>
        <fullName evidence="5">GNAT family N-acetyltransferase</fullName>
    </submittedName>
</protein>
<dbReference type="AlphaFoldDB" id="A0A7G9W7R5"/>
<accession>A0A7G9W7R5</accession>